<feature type="non-terminal residue" evidence="2">
    <location>
        <position position="1"/>
    </location>
</feature>
<accession>A0A9N9JTW0</accession>
<dbReference type="AlphaFoldDB" id="A0A9N9JTW0"/>
<gene>
    <name evidence="2" type="ORF">DERYTH_LOCUS22351</name>
</gene>
<protein>
    <submittedName>
        <fullName evidence="2">19303_t:CDS:1</fullName>
    </submittedName>
</protein>
<keyword evidence="3" id="KW-1185">Reference proteome</keyword>
<evidence type="ECO:0000313" key="2">
    <source>
        <dbReference type="EMBL" id="CAG8795812.1"/>
    </source>
</evidence>
<dbReference type="SUPFAM" id="SSF52047">
    <property type="entry name" value="RNI-like"/>
    <property type="match status" value="1"/>
</dbReference>
<dbReference type="Proteomes" id="UP000789405">
    <property type="component" value="Unassembled WGS sequence"/>
</dbReference>
<dbReference type="Pfam" id="PF13516">
    <property type="entry name" value="LRR_6"/>
    <property type="match status" value="1"/>
</dbReference>
<name>A0A9N9JTW0_9GLOM</name>
<feature type="compositionally biased region" description="Low complexity" evidence="1">
    <location>
        <begin position="49"/>
        <end position="66"/>
    </location>
</feature>
<dbReference type="EMBL" id="CAJVPY010030790">
    <property type="protein sequence ID" value="CAG8795812.1"/>
    <property type="molecule type" value="Genomic_DNA"/>
</dbReference>
<evidence type="ECO:0000256" key="1">
    <source>
        <dbReference type="SAM" id="MobiDB-lite"/>
    </source>
</evidence>
<proteinExistence type="predicted"/>
<dbReference type="InterPro" id="IPR032675">
    <property type="entry name" value="LRR_dom_sf"/>
</dbReference>
<reference evidence="2" key="1">
    <citation type="submission" date="2021-06" db="EMBL/GenBank/DDBJ databases">
        <authorList>
            <person name="Kallberg Y."/>
            <person name="Tangrot J."/>
            <person name="Rosling A."/>
        </authorList>
    </citation>
    <scope>NUCLEOTIDE SEQUENCE</scope>
    <source>
        <strain evidence="2">MA453B</strain>
    </source>
</reference>
<evidence type="ECO:0000313" key="3">
    <source>
        <dbReference type="Proteomes" id="UP000789405"/>
    </source>
</evidence>
<dbReference type="Gene3D" id="3.80.10.10">
    <property type="entry name" value="Ribonuclease Inhibitor"/>
    <property type="match status" value="1"/>
</dbReference>
<dbReference type="OrthoDB" id="550575at2759"/>
<feature type="region of interest" description="Disordered" evidence="1">
    <location>
        <begin position="49"/>
        <end position="70"/>
    </location>
</feature>
<sequence>IIRASPNLRHLEIGSNDIGDKVTEALAHTCHKLEYLDLKNFDEDYYCFDSESSSSETKSKSESSSSESEDEVIYYNNLPHLIIMDSPDSPNNFISTFSDFLRQNGGANNNFISAFLNQELAQCFLAEQWYSTDLTNPTLWSGE</sequence>
<dbReference type="InterPro" id="IPR001611">
    <property type="entry name" value="Leu-rich_rpt"/>
</dbReference>
<organism evidence="2 3">
    <name type="scientific">Dentiscutata erythropus</name>
    <dbReference type="NCBI Taxonomy" id="1348616"/>
    <lineage>
        <taxon>Eukaryota</taxon>
        <taxon>Fungi</taxon>
        <taxon>Fungi incertae sedis</taxon>
        <taxon>Mucoromycota</taxon>
        <taxon>Glomeromycotina</taxon>
        <taxon>Glomeromycetes</taxon>
        <taxon>Diversisporales</taxon>
        <taxon>Gigasporaceae</taxon>
        <taxon>Dentiscutata</taxon>
    </lineage>
</organism>
<comment type="caution">
    <text evidence="2">The sequence shown here is derived from an EMBL/GenBank/DDBJ whole genome shotgun (WGS) entry which is preliminary data.</text>
</comment>